<name>A0A511MEJ1_9NOCA</name>
<dbReference type="RefSeq" id="WP_147132177.1">
    <property type="nucleotide sequence ID" value="NZ_BJXA01000021.1"/>
</dbReference>
<dbReference type="InterPro" id="IPR032710">
    <property type="entry name" value="NTF2-like_dom_sf"/>
</dbReference>
<keyword evidence="3" id="KW-1185">Reference proteome</keyword>
<evidence type="ECO:0000313" key="3">
    <source>
        <dbReference type="Proteomes" id="UP000321424"/>
    </source>
</evidence>
<dbReference type="OrthoDB" id="2887901at2"/>
<proteinExistence type="predicted"/>
<feature type="domain" description="DUF4440" evidence="1">
    <location>
        <begin position="12"/>
        <end position="123"/>
    </location>
</feature>
<organism evidence="2 3">
    <name type="scientific">Nocardia ninae NBRC 108245</name>
    <dbReference type="NCBI Taxonomy" id="1210091"/>
    <lineage>
        <taxon>Bacteria</taxon>
        <taxon>Bacillati</taxon>
        <taxon>Actinomycetota</taxon>
        <taxon>Actinomycetes</taxon>
        <taxon>Mycobacteriales</taxon>
        <taxon>Nocardiaceae</taxon>
        <taxon>Nocardia</taxon>
    </lineage>
</organism>
<dbReference type="Gene3D" id="3.10.450.50">
    <property type="match status" value="1"/>
</dbReference>
<dbReference type="SUPFAM" id="SSF54427">
    <property type="entry name" value="NTF2-like"/>
    <property type="match status" value="1"/>
</dbReference>
<gene>
    <name evidence="2" type="ORF">NN4_35710</name>
</gene>
<dbReference type="AlphaFoldDB" id="A0A511MEJ1"/>
<accession>A0A511MEJ1</accession>
<evidence type="ECO:0000259" key="1">
    <source>
        <dbReference type="Pfam" id="PF14534"/>
    </source>
</evidence>
<protein>
    <recommendedName>
        <fullName evidence="1">DUF4440 domain-containing protein</fullName>
    </recommendedName>
</protein>
<dbReference type="InterPro" id="IPR027843">
    <property type="entry name" value="DUF4440"/>
</dbReference>
<dbReference type="Pfam" id="PF14534">
    <property type="entry name" value="DUF4440"/>
    <property type="match status" value="1"/>
</dbReference>
<dbReference type="EMBL" id="BJXA01000021">
    <property type="protein sequence ID" value="GEM39052.1"/>
    <property type="molecule type" value="Genomic_DNA"/>
</dbReference>
<comment type="caution">
    <text evidence="2">The sequence shown here is derived from an EMBL/GenBank/DDBJ whole genome shotgun (WGS) entry which is preliminary data.</text>
</comment>
<dbReference type="InterPro" id="IPR011944">
    <property type="entry name" value="Steroid_delta5-4_isomerase"/>
</dbReference>
<dbReference type="Proteomes" id="UP000321424">
    <property type="component" value="Unassembled WGS sequence"/>
</dbReference>
<reference evidence="2 3" key="1">
    <citation type="submission" date="2019-07" db="EMBL/GenBank/DDBJ databases">
        <title>Whole genome shotgun sequence of Nocardia ninae NBRC 108245.</title>
        <authorList>
            <person name="Hosoyama A."/>
            <person name="Uohara A."/>
            <person name="Ohji S."/>
            <person name="Ichikawa N."/>
        </authorList>
    </citation>
    <scope>NUCLEOTIDE SEQUENCE [LARGE SCALE GENOMIC DNA]</scope>
    <source>
        <strain evidence="2 3">NBRC 108245</strain>
    </source>
</reference>
<sequence length="140" mass="16096">MTTDQHVDEAAIRALFERQAKAWYDGDAAAFAALFTEDADYVTWFGTHTKGRRQIHETHIPVLEKYLKHTRLDGEITGLRFLTPDVALIHARGAVLKGNRRRNRRNTKVQTTVVVRTNGDWQIAAFQNTKYHWLFAKFAG</sequence>
<evidence type="ECO:0000313" key="2">
    <source>
        <dbReference type="EMBL" id="GEM39052.1"/>
    </source>
</evidence>
<dbReference type="NCBIfam" id="TIGR02246">
    <property type="entry name" value="SgcJ/EcaC family oxidoreductase"/>
    <property type="match status" value="1"/>
</dbReference>